<evidence type="ECO:0000313" key="2">
    <source>
        <dbReference type="Proteomes" id="UP001251528"/>
    </source>
</evidence>
<dbReference type="Proteomes" id="UP001251528">
    <property type="component" value="Unassembled WGS sequence"/>
</dbReference>
<comment type="caution">
    <text evidence="1">The sequence shown here is derived from an EMBL/GenBank/DDBJ whole genome shotgun (WGS) entry which is preliminary data.</text>
</comment>
<dbReference type="EMBL" id="JASWJB010000015">
    <property type="protein sequence ID" value="KAK2612520.1"/>
    <property type="molecule type" value="Genomic_DNA"/>
</dbReference>
<reference evidence="1" key="1">
    <citation type="submission" date="2023-06" db="EMBL/GenBank/DDBJ databases">
        <title>Conoideocrella luteorostrata (Hypocreales: Clavicipitaceae), a potential biocontrol fungus for elongate hemlock scale in United States Christmas tree production areas.</title>
        <authorList>
            <person name="Barrett H."/>
            <person name="Lovett B."/>
            <person name="Macias A.M."/>
            <person name="Stajich J.E."/>
            <person name="Kasson M.T."/>
        </authorList>
    </citation>
    <scope>NUCLEOTIDE SEQUENCE</scope>
    <source>
        <strain evidence="1">ARSEF 14590</strain>
    </source>
</reference>
<evidence type="ECO:0000313" key="1">
    <source>
        <dbReference type="EMBL" id="KAK2612520.1"/>
    </source>
</evidence>
<name>A0AAJ0CX27_9HYPO</name>
<organism evidence="1 2">
    <name type="scientific">Conoideocrella luteorostrata</name>
    <dbReference type="NCBI Taxonomy" id="1105319"/>
    <lineage>
        <taxon>Eukaryota</taxon>
        <taxon>Fungi</taxon>
        <taxon>Dikarya</taxon>
        <taxon>Ascomycota</taxon>
        <taxon>Pezizomycotina</taxon>
        <taxon>Sordariomycetes</taxon>
        <taxon>Hypocreomycetidae</taxon>
        <taxon>Hypocreales</taxon>
        <taxon>Clavicipitaceae</taxon>
        <taxon>Conoideocrella</taxon>
    </lineage>
</organism>
<keyword evidence="2" id="KW-1185">Reference proteome</keyword>
<proteinExistence type="predicted"/>
<protein>
    <submittedName>
        <fullName evidence="1">Uncharacterized protein</fullName>
    </submittedName>
</protein>
<dbReference type="AlphaFoldDB" id="A0AAJ0CX27"/>
<gene>
    <name evidence="1" type="ORF">QQS21_001458</name>
</gene>
<accession>A0AAJ0CX27</accession>
<sequence>MAGANNFTQLQFGVELEMLIRPRAECIRSLVGWYGFDNSPGAHLTDMQGGRRDDNRRAIREHLEDLLIDSGLPARLFDEDESDFTKWTIDSDPSIQE</sequence>